<accession>A0ABN8S5M3</accession>
<evidence type="ECO:0000313" key="1">
    <source>
        <dbReference type="EMBL" id="CAH3185043.1"/>
    </source>
</evidence>
<gene>
    <name evidence="1" type="ORF">PLOB_00031796</name>
</gene>
<name>A0ABN8S5M3_9CNID</name>
<evidence type="ECO:0000313" key="2">
    <source>
        <dbReference type="Proteomes" id="UP001159405"/>
    </source>
</evidence>
<keyword evidence="2" id="KW-1185">Reference proteome</keyword>
<reference evidence="1 2" key="1">
    <citation type="submission" date="2022-05" db="EMBL/GenBank/DDBJ databases">
        <authorList>
            <consortium name="Genoscope - CEA"/>
            <person name="William W."/>
        </authorList>
    </citation>
    <scope>NUCLEOTIDE SEQUENCE [LARGE SCALE GENOMIC DNA]</scope>
</reference>
<comment type="caution">
    <text evidence="1">The sequence shown here is derived from an EMBL/GenBank/DDBJ whole genome shotgun (WGS) entry which is preliminary data.</text>
</comment>
<dbReference type="Proteomes" id="UP001159405">
    <property type="component" value="Unassembled WGS sequence"/>
</dbReference>
<protein>
    <submittedName>
        <fullName evidence="1">Uncharacterized protein</fullName>
    </submittedName>
</protein>
<organism evidence="1 2">
    <name type="scientific">Porites lobata</name>
    <dbReference type="NCBI Taxonomy" id="104759"/>
    <lineage>
        <taxon>Eukaryota</taxon>
        <taxon>Metazoa</taxon>
        <taxon>Cnidaria</taxon>
        <taxon>Anthozoa</taxon>
        <taxon>Hexacorallia</taxon>
        <taxon>Scleractinia</taxon>
        <taxon>Fungiina</taxon>
        <taxon>Poritidae</taxon>
        <taxon>Porites</taxon>
    </lineage>
</organism>
<sequence length="69" mass="7793">MLIGGDDISNDVITLGTCFQCLKERESFVRKVLVLEPSSLYKVDLKRVQQAGTDVSEDCDKEDVQTARW</sequence>
<proteinExistence type="predicted"/>
<dbReference type="EMBL" id="CALNXK010000409">
    <property type="protein sequence ID" value="CAH3185043.1"/>
    <property type="molecule type" value="Genomic_DNA"/>
</dbReference>